<keyword evidence="1" id="KW-0521">NADP</keyword>
<evidence type="ECO:0000256" key="1">
    <source>
        <dbReference type="ARBA" id="ARBA00022857"/>
    </source>
</evidence>
<dbReference type="AlphaFoldDB" id="A0A9P7K2I1"/>
<proteinExistence type="predicted"/>
<dbReference type="PANTHER" id="PTHR43364:SF9">
    <property type="entry name" value="OXIDOREDUCTASE"/>
    <property type="match status" value="1"/>
</dbReference>
<dbReference type="PANTHER" id="PTHR43364">
    <property type="entry name" value="NADH-SPECIFIC METHYLGLYOXAL REDUCTASE-RELATED"/>
    <property type="match status" value="1"/>
</dbReference>
<evidence type="ECO:0000313" key="3">
    <source>
        <dbReference type="EMBL" id="KAG5634184.1"/>
    </source>
</evidence>
<dbReference type="Pfam" id="PF00248">
    <property type="entry name" value="Aldo_ket_red"/>
    <property type="match status" value="1"/>
</dbReference>
<organism evidence="3 4">
    <name type="scientific">Sphagnurus paluster</name>
    <dbReference type="NCBI Taxonomy" id="117069"/>
    <lineage>
        <taxon>Eukaryota</taxon>
        <taxon>Fungi</taxon>
        <taxon>Dikarya</taxon>
        <taxon>Basidiomycota</taxon>
        <taxon>Agaricomycotina</taxon>
        <taxon>Agaricomycetes</taxon>
        <taxon>Agaricomycetidae</taxon>
        <taxon>Agaricales</taxon>
        <taxon>Tricholomatineae</taxon>
        <taxon>Lyophyllaceae</taxon>
        <taxon>Sphagnurus</taxon>
    </lineage>
</organism>
<dbReference type="InterPro" id="IPR050523">
    <property type="entry name" value="AKR_Detox_Biosynth"/>
</dbReference>
<protein>
    <recommendedName>
        <fullName evidence="2">NADP-dependent oxidoreductase domain-containing protein</fullName>
    </recommendedName>
</protein>
<dbReference type="InterPro" id="IPR036812">
    <property type="entry name" value="NAD(P)_OxRdtase_dom_sf"/>
</dbReference>
<accession>A0A9P7K2I1</accession>
<sequence length="489" mass="54177">MTPTPGGPKVEYRQLGKSGLRVSVPIVRSMISTWRSLADEVLYHLARSNGLWIRQVDWVLDEEKGTEILQAAWDMGINTIDTANMYSNGESERILSDAQNQIPRERIIVATKCYWLVAQDMSINTFFQPELLNERGYVNQSGLSRAAIFNAVDASLGRLQLTYIDLLQIHRFDPATPVEETVGALHDLVTSGKVRYIGASSMRTWQFALMNEVAEKRGWTKFVSMQSEYSLLYREEVRTWHEREMNAYCDYHEIGLIPWSPLGGGSLARPLNLSTTRSQNKAATVQAKYSTADEAIIKRVEELAEKRGVAMAQIALAWVGAKVASPIVGFNSVQRVAEGVTTGITLSGGSQVLGRALMMAHQRYWYGAMAKYPKAIRVGSNSTVSCHWAAKCPISSRFFPESYGALKDPGLRVFKSSSSNLPEVSISISISTSISISVQLSPQSPPPAHARLVLGGLFRSAGHWHWHWHTPYLAVASALGVDVRFASPE</sequence>
<reference evidence="3" key="2">
    <citation type="submission" date="2021-10" db="EMBL/GenBank/DDBJ databases">
        <title>Phylogenomics reveals ancestral predisposition of the termite-cultivated fungus Termitomyces towards a domesticated lifestyle.</title>
        <authorList>
            <person name="Auxier B."/>
            <person name="Grum-Grzhimaylo A."/>
            <person name="Cardenas M.E."/>
            <person name="Lodge J.D."/>
            <person name="Laessoe T."/>
            <person name="Pedersen O."/>
            <person name="Smith M.E."/>
            <person name="Kuyper T.W."/>
            <person name="Franco-Molano E.A."/>
            <person name="Baroni T.J."/>
            <person name="Aanen D.K."/>
        </authorList>
    </citation>
    <scope>NUCLEOTIDE SEQUENCE</scope>
    <source>
        <strain evidence="3">D49</strain>
    </source>
</reference>
<gene>
    <name evidence="3" type="ORF">H0H81_003022</name>
</gene>
<dbReference type="Proteomes" id="UP000717328">
    <property type="component" value="Unassembled WGS sequence"/>
</dbReference>
<dbReference type="SUPFAM" id="SSF51430">
    <property type="entry name" value="NAD(P)-linked oxidoreductase"/>
    <property type="match status" value="1"/>
</dbReference>
<dbReference type="EMBL" id="JABCKI010006574">
    <property type="protein sequence ID" value="KAG5634184.1"/>
    <property type="molecule type" value="Genomic_DNA"/>
</dbReference>
<evidence type="ECO:0000259" key="2">
    <source>
        <dbReference type="Pfam" id="PF00248"/>
    </source>
</evidence>
<dbReference type="OrthoDB" id="1720422at2759"/>
<feature type="domain" description="NADP-dependent oxidoreductase" evidence="2">
    <location>
        <begin position="51"/>
        <end position="338"/>
    </location>
</feature>
<dbReference type="Gene3D" id="3.20.20.100">
    <property type="entry name" value="NADP-dependent oxidoreductase domain"/>
    <property type="match status" value="1"/>
</dbReference>
<name>A0A9P7K2I1_9AGAR</name>
<evidence type="ECO:0000313" key="4">
    <source>
        <dbReference type="Proteomes" id="UP000717328"/>
    </source>
</evidence>
<reference evidence="3" key="1">
    <citation type="submission" date="2021-02" db="EMBL/GenBank/DDBJ databases">
        <authorList>
            <person name="Nieuwenhuis M."/>
            <person name="Van De Peppel L.J.J."/>
        </authorList>
    </citation>
    <scope>NUCLEOTIDE SEQUENCE</scope>
    <source>
        <strain evidence="3">D49</strain>
    </source>
</reference>
<comment type="caution">
    <text evidence="3">The sequence shown here is derived from an EMBL/GenBank/DDBJ whole genome shotgun (WGS) entry which is preliminary data.</text>
</comment>
<keyword evidence="4" id="KW-1185">Reference proteome</keyword>
<dbReference type="InterPro" id="IPR023210">
    <property type="entry name" value="NADP_OxRdtase_dom"/>
</dbReference>
<dbReference type="CDD" id="cd19079">
    <property type="entry name" value="AKR_EcYajO-like"/>
    <property type="match status" value="1"/>
</dbReference>